<sequence length="339" mass="36732">MIKNITGFGIIIFLSLILMVGCTNNSMFGSPENEPDVLGLVVTPGQCFANQNLNPQDLTTNPLPNAQVHFYGSESGKLEQVGSTSTNGTVVGDKLSSSGYLIFAFREYPEGSKQFVILKKAVVNGLSQGISNIGEINSYTTAQVIIWEQANLLYGKNFIPFNPIDQSWSFIPSNLILPVSEINNLIPNDKLLNSVEVALQECRDPQKDSSVIKYAKEIAKANFGSPEPTPQSTPVIIYPTPCIAPLPDVKFSLTVDGYTVTFKNLSTKASRYIWDYGDGKKSITLAPSHSHTYKTAGSYLVTLTAYNVCGNSISTAQMIDNVGEVSNLENNSAGMGISY</sequence>
<evidence type="ECO:0000313" key="2">
    <source>
        <dbReference type="EMBL" id="OQA55996.1"/>
    </source>
</evidence>
<evidence type="ECO:0000259" key="1">
    <source>
        <dbReference type="PROSITE" id="PS50093"/>
    </source>
</evidence>
<dbReference type="EMBL" id="MWBQ01000132">
    <property type="protein sequence ID" value="OQA55996.1"/>
    <property type="molecule type" value="Genomic_DNA"/>
</dbReference>
<dbReference type="Gene3D" id="2.60.40.10">
    <property type="entry name" value="Immunoglobulins"/>
    <property type="match status" value="1"/>
</dbReference>
<dbReference type="InterPro" id="IPR022409">
    <property type="entry name" value="PKD/Chitinase_dom"/>
</dbReference>
<dbReference type="SMART" id="SM00089">
    <property type="entry name" value="PKD"/>
    <property type="match status" value="1"/>
</dbReference>
<accession>A0A1V5SN71</accession>
<feature type="domain" description="PKD" evidence="1">
    <location>
        <begin position="272"/>
        <end position="314"/>
    </location>
</feature>
<name>A0A1V5SN71_9BACT</name>
<dbReference type="InterPro" id="IPR013783">
    <property type="entry name" value="Ig-like_fold"/>
</dbReference>
<comment type="caution">
    <text evidence="2">The sequence shown here is derived from an EMBL/GenBank/DDBJ whole genome shotgun (WGS) entry which is preliminary data.</text>
</comment>
<dbReference type="InterPro" id="IPR000601">
    <property type="entry name" value="PKD_dom"/>
</dbReference>
<dbReference type="InterPro" id="IPR035986">
    <property type="entry name" value="PKD_dom_sf"/>
</dbReference>
<dbReference type="AlphaFoldDB" id="A0A1V5SN71"/>
<dbReference type="PROSITE" id="PS51257">
    <property type="entry name" value="PROKAR_LIPOPROTEIN"/>
    <property type="match status" value="1"/>
</dbReference>
<dbReference type="SUPFAM" id="SSF49299">
    <property type="entry name" value="PKD domain"/>
    <property type="match status" value="1"/>
</dbReference>
<organism evidence="2">
    <name type="scientific">Candidatus Atribacter allofermentans</name>
    <dbReference type="NCBI Taxonomy" id="1852833"/>
    <lineage>
        <taxon>Bacteria</taxon>
        <taxon>Pseudomonadati</taxon>
        <taxon>Atribacterota</taxon>
        <taxon>Atribacteria</taxon>
        <taxon>Atribacterales</taxon>
        <taxon>Atribacteraceae</taxon>
        <taxon>Atribacter</taxon>
    </lineage>
</organism>
<dbReference type="PROSITE" id="PS50093">
    <property type="entry name" value="PKD"/>
    <property type="match status" value="1"/>
</dbReference>
<gene>
    <name evidence="2" type="ORF">BWY41_01565</name>
</gene>
<proteinExistence type="predicted"/>
<dbReference type="CDD" id="cd00146">
    <property type="entry name" value="PKD"/>
    <property type="match status" value="1"/>
</dbReference>
<dbReference type="Pfam" id="PF00801">
    <property type="entry name" value="PKD"/>
    <property type="match status" value="1"/>
</dbReference>
<reference evidence="2" key="1">
    <citation type="submission" date="2017-02" db="EMBL/GenBank/DDBJ databases">
        <title>Delving into the versatile metabolic prowess of the omnipresent phylum Bacteroidetes.</title>
        <authorList>
            <person name="Nobu M.K."/>
            <person name="Mei R."/>
            <person name="Narihiro T."/>
            <person name="Kuroda K."/>
            <person name="Liu W.-T."/>
        </authorList>
    </citation>
    <scope>NUCLEOTIDE SEQUENCE</scope>
    <source>
        <strain evidence="2">ADurb.Bin276</strain>
    </source>
</reference>
<protein>
    <submittedName>
        <fullName evidence="2">PKD domain protein</fullName>
    </submittedName>
</protein>
<dbReference type="Proteomes" id="UP000485569">
    <property type="component" value="Unassembled WGS sequence"/>
</dbReference>